<protein>
    <submittedName>
        <fullName evidence="1">Uncharacterized protein</fullName>
    </submittedName>
</protein>
<keyword evidence="2" id="KW-1185">Reference proteome</keyword>
<organism evidence="1 2">
    <name type="scientific">Pigmentiphaga daeguensis</name>
    <dbReference type="NCBI Taxonomy" id="414049"/>
    <lineage>
        <taxon>Bacteria</taxon>
        <taxon>Pseudomonadati</taxon>
        <taxon>Pseudomonadota</taxon>
        <taxon>Betaproteobacteria</taxon>
        <taxon>Burkholderiales</taxon>
        <taxon>Alcaligenaceae</taxon>
        <taxon>Pigmentiphaga</taxon>
    </lineage>
</organism>
<evidence type="ECO:0000313" key="1">
    <source>
        <dbReference type="EMBL" id="GAA0536338.1"/>
    </source>
</evidence>
<evidence type="ECO:0000313" key="2">
    <source>
        <dbReference type="Proteomes" id="UP001501706"/>
    </source>
</evidence>
<dbReference type="Proteomes" id="UP001501706">
    <property type="component" value="Unassembled WGS sequence"/>
</dbReference>
<reference evidence="2" key="1">
    <citation type="journal article" date="2019" name="Int. J. Syst. Evol. Microbiol.">
        <title>The Global Catalogue of Microorganisms (GCM) 10K type strain sequencing project: providing services to taxonomists for standard genome sequencing and annotation.</title>
        <authorList>
            <consortium name="The Broad Institute Genomics Platform"/>
            <consortium name="The Broad Institute Genome Sequencing Center for Infectious Disease"/>
            <person name="Wu L."/>
            <person name="Ma J."/>
        </authorList>
    </citation>
    <scope>NUCLEOTIDE SEQUENCE [LARGE SCALE GENOMIC DNA]</scope>
    <source>
        <strain evidence="2">JCM 14330</strain>
    </source>
</reference>
<dbReference type="EMBL" id="BAAAEN010000085">
    <property type="protein sequence ID" value="GAA0536338.1"/>
    <property type="molecule type" value="Genomic_DNA"/>
</dbReference>
<proteinExistence type="predicted"/>
<gene>
    <name evidence="1" type="ORF">GCM10009097_60220</name>
</gene>
<name>A0ABP3N656_9BURK</name>
<accession>A0ABP3N656</accession>
<sequence length="68" mass="7580">MMRTSTTAALMGQNPRFRAYLGADTEQAARDALCRRCGIKSRAELDTNPDAEARFHAIRKAFAYGRSN</sequence>
<comment type="caution">
    <text evidence="1">The sequence shown here is derived from an EMBL/GenBank/DDBJ whole genome shotgun (WGS) entry which is preliminary data.</text>
</comment>